<reference evidence="1 2" key="1">
    <citation type="submission" date="2017-10" db="EMBL/GenBank/DDBJ databases">
        <title>Complete Genome Sequence of Mesoplasma entomophilum.</title>
        <authorList>
            <person name="Knight T.F."/>
            <person name="Citino T."/>
            <person name="Rubinstein R."/>
            <person name="Neuschaefer Z."/>
        </authorList>
    </citation>
    <scope>NUCLEOTIDE SEQUENCE [LARGE SCALE GENOMIC DNA]</scope>
    <source>
        <strain evidence="1 2">TAC</strain>
    </source>
</reference>
<organism evidence="1 2">
    <name type="scientific">Mesoplasma entomophilum</name>
    <dbReference type="NCBI Taxonomy" id="2149"/>
    <lineage>
        <taxon>Bacteria</taxon>
        <taxon>Bacillati</taxon>
        <taxon>Mycoplasmatota</taxon>
        <taxon>Mollicutes</taxon>
        <taxon>Entomoplasmatales</taxon>
        <taxon>Entomoplasmataceae</taxon>
        <taxon>Mesoplasma</taxon>
    </lineage>
</organism>
<sequence>MKLLKQFLILLLLVSGLTSLYFAIVSANFFGSNKVDNLNIKKVVFTENEWHTFVDKDGNINRDIFISSFLLKMENQEHIKDIKFTFKDNKIEVNIWNEFKSYKWYYQLEKA</sequence>
<proteinExistence type="predicted"/>
<gene>
    <name evidence="1" type="ORF">CS528_03360</name>
</gene>
<protein>
    <submittedName>
        <fullName evidence="1">Uncharacterized protein</fullName>
    </submittedName>
</protein>
<dbReference type="RefSeq" id="WP_099651440.1">
    <property type="nucleotide sequence ID" value="NZ_CP024411.1"/>
</dbReference>
<dbReference type="EMBL" id="CP024411">
    <property type="protein sequence ID" value="ATQ35773.1"/>
    <property type="molecule type" value="Genomic_DNA"/>
</dbReference>
<name>A0A3S5XZV5_9MOLU</name>
<keyword evidence="2" id="KW-1185">Reference proteome</keyword>
<accession>A0A3S5XZV5</accession>
<evidence type="ECO:0000313" key="2">
    <source>
        <dbReference type="Proteomes" id="UP000232226"/>
    </source>
</evidence>
<dbReference type="KEGG" id="ment:CS528_03360"/>
<evidence type="ECO:0000313" key="1">
    <source>
        <dbReference type="EMBL" id="ATQ35773.1"/>
    </source>
</evidence>
<dbReference type="Proteomes" id="UP000232226">
    <property type="component" value="Chromosome"/>
</dbReference>
<dbReference type="AlphaFoldDB" id="A0A3S5XZV5"/>